<organism evidence="1">
    <name type="scientific">Triticum aestivum</name>
    <name type="common">Wheat</name>
    <dbReference type="NCBI Taxonomy" id="4565"/>
    <lineage>
        <taxon>Eukaryota</taxon>
        <taxon>Viridiplantae</taxon>
        <taxon>Streptophyta</taxon>
        <taxon>Embryophyta</taxon>
        <taxon>Tracheophyta</taxon>
        <taxon>Spermatophyta</taxon>
        <taxon>Magnoliopsida</taxon>
        <taxon>Liliopsida</taxon>
        <taxon>Poales</taxon>
        <taxon>Poaceae</taxon>
        <taxon>BOP clade</taxon>
        <taxon>Pooideae</taxon>
        <taxon>Triticodae</taxon>
        <taxon>Triticeae</taxon>
        <taxon>Triticinae</taxon>
        <taxon>Triticum</taxon>
    </lineage>
</organism>
<dbReference type="Proteomes" id="UP000019116">
    <property type="component" value="Chromosome Un"/>
</dbReference>
<dbReference type="STRING" id="4565.A0A3B6TYG0"/>
<dbReference type="PANTHER" id="PTHR33086">
    <property type="entry name" value="OS05G0468200 PROTEIN-RELATED"/>
    <property type="match status" value="1"/>
</dbReference>
<accession>A0A3B6TYG0</accession>
<evidence type="ECO:0000313" key="1">
    <source>
        <dbReference type="EnsemblPlants" id="TraesCSU02G008000.1"/>
    </source>
</evidence>
<dbReference type="PANTHER" id="PTHR33086:SF43">
    <property type="entry name" value="DUF1618 DOMAIN-CONTAINING PROTEIN"/>
    <property type="match status" value="1"/>
</dbReference>
<reference evidence="1" key="2">
    <citation type="submission" date="2018-10" db="UniProtKB">
        <authorList>
            <consortium name="EnsemblPlants"/>
        </authorList>
    </citation>
    <scope>IDENTIFICATION</scope>
</reference>
<sequence>MAHSFVLLDRDVDFSFHEAATGGGGGESIRSAWEGIHGLQSQQELRDAVTEYMGTFKARAVIADPPELSSLHILVPTEYLGLPPQPQDMHSAFISSADKNLVAICAGDCRPGTRMIEIGGYLVYDASKDSLSVVPKLLDHDFHAAIGCQSAVVMCNGEDGGYFLAELVWVRPELSQAAIWLWKSSAPESGWAFQPTRLHLPSAFCSHLCFSYRGSTLCWVDLLGGMVVCDLGKECSSNLDGRISVSSRCPQIVRPMIPAAPVIGTTSAPRSSVPWHALATPSSSSAWTAMLNKCRAKALISPSMLSRLTCQTGK</sequence>
<dbReference type="Gramene" id="TraesCSU02G008000.1">
    <property type="protein sequence ID" value="TraesCSU02G008000.1"/>
    <property type="gene ID" value="TraesCSU02G008000"/>
</dbReference>
<evidence type="ECO:0000313" key="2">
    <source>
        <dbReference type="Proteomes" id="UP000019116"/>
    </source>
</evidence>
<keyword evidence="2" id="KW-1185">Reference proteome</keyword>
<proteinExistence type="predicted"/>
<protein>
    <recommendedName>
        <fullName evidence="3">DUF1618 domain-containing protein</fullName>
    </recommendedName>
</protein>
<reference evidence="1" key="1">
    <citation type="submission" date="2018-08" db="EMBL/GenBank/DDBJ databases">
        <authorList>
            <person name="Rossello M."/>
        </authorList>
    </citation>
    <scope>NUCLEOTIDE SEQUENCE [LARGE SCALE GENOMIC DNA]</scope>
    <source>
        <strain evidence="1">cv. Chinese Spring</strain>
    </source>
</reference>
<dbReference type="AlphaFoldDB" id="A0A3B6TYG0"/>
<evidence type="ECO:0008006" key="3">
    <source>
        <dbReference type="Google" id="ProtNLM"/>
    </source>
</evidence>
<dbReference type="EnsemblPlants" id="TraesCSU02G008000.1">
    <property type="protein sequence ID" value="TraesCSU02G008000.1"/>
    <property type="gene ID" value="TraesCSU02G008000"/>
</dbReference>
<name>A0A3B6TYG0_WHEAT</name>
<dbReference type="OrthoDB" id="582405at2759"/>